<dbReference type="InterPro" id="IPR018170">
    <property type="entry name" value="Aldo/ket_reductase_CS"/>
</dbReference>
<sequence>MSSTEQKSALNIVMGAMTFGEAGKDGTRVHDLKDVEAILNVFKSHGHSEIDTARFYGAGTSEEYLGRLDLESKGFKIETKLYPTIAMPNSLEKVTHNPEDLRIYLRKSLEALNVKTLEMWYLHGPDRSVPYEVTLKAVNDLYKEGYFKRLGISNYAAWEVAEIVQICRANGYVQPTVYQGIYNAIHRSVEPELFPCMRKFGISFYEFNPLGGGFFTGRYTSADDVPEPGSRFDEDKRQGKHYRQRYWQEPYFKAISSIRAVAEKHGLTMAEVALRWVSHHSLMKRGYGDSILIGASSLNHIEQVNIPVSFLAEATHGYAPRIWLILRKDPCGAMTFGEAGKDGARVHDLKDVEAILNVFKSHGHSEIDTARVYAAGTSEEYLGRLDLENKGFKIETKLYPTIAMASIESDSLASDLAMLTFGMNFSHRILRTIKSRIHQRAHLRKSLEALNVKSLEMWYLHGPDRSVPYEVTMKAVNDLYKEGYFKRFGVSNYAAWEVAEIVHICRANGYIQPTAYQGIYNAIHRSVEAELFPCMRKYGISFYEFNPLGGGFFTGRYTSADDAPEPGSRFDAGRRQGKNYRQRYWKEPYFKAINSIREVAEKHGLTMAEIALRWVSHHSLMKREHGDSILIGASSLNHIEQNLIDLEKGPLPDEVVQALDAAWIEVQAYASRYFH</sequence>
<dbReference type="AlphaFoldDB" id="A0A8H5G557"/>
<dbReference type="InterPro" id="IPR020471">
    <property type="entry name" value="AKR"/>
</dbReference>
<dbReference type="GO" id="GO:0016491">
    <property type="term" value="F:oxidoreductase activity"/>
    <property type="evidence" value="ECO:0007669"/>
    <property type="project" value="UniProtKB-KW"/>
</dbReference>
<name>A0A8H5G557_9AGAR</name>
<keyword evidence="4" id="KW-1185">Reference proteome</keyword>
<dbReference type="Gene3D" id="3.20.20.100">
    <property type="entry name" value="NADP-dependent oxidoreductase domain"/>
    <property type="match status" value="2"/>
</dbReference>
<dbReference type="InterPro" id="IPR036812">
    <property type="entry name" value="NAD(P)_OxRdtase_dom_sf"/>
</dbReference>
<feature type="domain" description="NADP-dependent oxidoreductase" evidence="2">
    <location>
        <begin position="12"/>
        <end position="304"/>
    </location>
</feature>
<organism evidence="3 4">
    <name type="scientific">Leucocoprinus leucothites</name>
    <dbReference type="NCBI Taxonomy" id="201217"/>
    <lineage>
        <taxon>Eukaryota</taxon>
        <taxon>Fungi</taxon>
        <taxon>Dikarya</taxon>
        <taxon>Basidiomycota</taxon>
        <taxon>Agaricomycotina</taxon>
        <taxon>Agaricomycetes</taxon>
        <taxon>Agaricomycetidae</taxon>
        <taxon>Agaricales</taxon>
        <taxon>Agaricineae</taxon>
        <taxon>Agaricaceae</taxon>
        <taxon>Leucocoprinus</taxon>
    </lineage>
</organism>
<dbReference type="PANTHER" id="PTHR43364:SF4">
    <property type="entry name" value="NAD(P)-LINKED OXIDOREDUCTASE SUPERFAMILY PROTEIN"/>
    <property type="match status" value="1"/>
</dbReference>
<dbReference type="PROSITE" id="PS00062">
    <property type="entry name" value="ALDOKETO_REDUCTASE_2"/>
    <property type="match status" value="1"/>
</dbReference>
<dbReference type="Proteomes" id="UP000559027">
    <property type="component" value="Unassembled WGS sequence"/>
</dbReference>
<dbReference type="InterPro" id="IPR023210">
    <property type="entry name" value="NADP_OxRdtase_dom"/>
</dbReference>
<dbReference type="Pfam" id="PF00248">
    <property type="entry name" value="Aldo_ket_red"/>
    <property type="match status" value="2"/>
</dbReference>
<evidence type="ECO:0000256" key="1">
    <source>
        <dbReference type="ARBA" id="ARBA00023002"/>
    </source>
</evidence>
<reference evidence="3 4" key="1">
    <citation type="journal article" date="2020" name="ISME J.">
        <title>Uncovering the hidden diversity of litter-decomposition mechanisms in mushroom-forming fungi.</title>
        <authorList>
            <person name="Floudas D."/>
            <person name="Bentzer J."/>
            <person name="Ahren D."/>
            <person name="Johansson T."/>
            <person name="Persson P."/>
            <person name="Tunlid A."/>
        </authorList>
    </citation>
    <scope>NUCLEOTIDE SEQUENCE [LARGE SCALE GENOMIC DNA]</scope>
    <source>
        <strain evidence="3 4">CBS 146.42</strain>
    </source>
</reference>
<dbReference type="PRINTS" id="PR00069">
    <property type="entry name" value="ALDKETRDTASE"/>
</dbReference>
<dbReference type="InterPro" id="IPR050523">
    <property type="entry name" value="AKR_Detox_Biosynth"/>
</dbReference>
<proteinExistence type="predicted"/>
<dbReference type="OrthoDB" id="2310150at2759"/>
<gene>
    <name evidence="3" type="ORF">D9756_001831</name>
</gene>
<dbReference type="EMBL" id="JAACJO010000005">
    <property type="protein sequence ID" value="KAF5358533.1"/>
    <property type="molecule type" value="Genomic_DNA"/>
</dbReference>
<evidence type="ECO:0000313" key="4">
    <source>
        <dbReference type="Proteomes" id="UP000559027"/>
    </source>
</evidence>
<evidence type="ECO:0000259" key="2">
    <source>
        <dbReference type="Pfam" id="PF00248"/>
    </source>
</evidence>
<keyword evidence="1" id="KW-0560">Oxidoreductase</keyword>
<protein>
    <recommendedName>
        <fullName evidence="2">NADP-dependent oxidoreductase domain-containing protein</fullName>
    </recommendedName>
</protein>
<feature type="domain" description="NADP-dependent oxidoreductase" evidence="2">
    <location>
        <begin position="332"/>
        <end position="663"/>
    </location>
</feature>
<accession>A0A8H5G557</accession>
<evidence type="ECO:0000313" key="3">
    <source>
        <dbReference type="EMBL" id="KAF5358533.1"/>
    </source>
</evidence>
<dbReference type="SUPFAM" id="SSF51430">
    <property type="entry name" value="NAD(P)-linked oxidoreductase"/>
    <property type="match status" value="2"/>
</dbReference>
<comment type="caution">
    <text evidence="3">The sequence shown here is derived from an EMBL/GenBank/DDBJ whole genome shotgun (WGS) entry which is preliminary data.</text>
</comment>
<dbReference type="CDD" id="cd19075">
    <property type="entry name" value="AKR_AKR7A1-5"/>
    <property type="match status" value="2"/>
</dbReference>
<dbReference type="PANTHER" id="PTHR43364">
    <property type="entry name" value="NADH-SPECIFIC METHYLGLYOXAL REDUCTASE-RELATED"/>
    <property type="match status" value="1"/>
</dbReference>